<dbReference type="RefSeq" id="XP_014649255.1">
    <property type="nucleotide sequence ID" value="XM_014793769.1"/>
</dbReference>
<evidence type="ECO:0000313" key="3">
    <source>
        <dbReference type="RefSeq" id="XP_014649255.1"/>
    </source>
</evidence>
<feature type="compositionally biased region" description="Low complexity" evidence="1">
    <location>
        <begin position="64"/>
        <end position="80"/>
    </location>
</feature>
<organism evidence="2 3">
    <name type="scientific">Ceratotherium simum simum</name>
    <name type="common">Southern white rhinoceros</name>
    <dbReference type="NCBI Taxonomy" id="73337"/>
    <lineage>
        <taxon>Eukaryota</taxon>
        <taxon>Metazoa</taxon>
        <taxon>Chordata</taxon>
        <taxon>Craniata</taxon>
        <taxon>Vertebrata</taxon>
        <taxon>Euteleostomi</taxon>
        <taxon>Mammalia</taxon>
        <taxon>Eutheria</taxon>
        <taxon>Laurasiatheria</taxon>
        <taxon>Perissodactyla</taxon>
        <taxon>Rhinocerotidae</taxon>
        <taxon>Ceratotherium</taxon>
    </lineage>
</organism>
<feature type="region of interest" description="Disordered" evidence="1">
    <location>
        <begin position="275"/>
        <end position="296"/>
    </location>
</feature>
<evidence type="ECO:0000313" key="2">
    <source>
        <dbReference type="Proteomes" id="UP000694910"/>
    </source>
</evidence>
<sequence length="296" mass="30143">MPAPPGPGTPSSVRKGRAMREASTGPGLLRQRAAASRLHRAAHRASGDREGPGKRRPTSQYGESPQSQGAASPAALSQRAQRLRRPVPLRQPLAVPWPVPPAYAADRAAAASQLCPGAERGSTASSRAAALPVTVSFVAGPPKSPVPAPFNPTDTCASSPFLLFSFPPSLASFYAQTIAASVAAAETSFKEARRSCSAAGAGRPGAAHAPPSALVALSLAASRAPPPAPHPFSRLLAPCLPPRVSCAGSHPPAPRPGPSWGGVRPRRAGFGLLGLAGGMESATRNPGLPRARRGRG</sequence>
<gene>
    <name evidence="3" type="primary">LOC106803156</name>
</gene>
<proteinExistence type="predicted"/>
<dbReference type="GeneID" id="106803156"/>
<protein>
    <submittedName>
        <fullName evidence="3">Lysine-rich arabinogalactan protein 19-like</fullName>
    </submittedName>
</protein>
<evidence type="ECO:0000256" key="1">
    <source>
        <dbReference type="SAM" id="MobiDB-lite"/>
    </source>
</evidence>
<reference evidence="3" key="1">
    <citation type="submission" date="2025-08" db="UniProtKB">
        <authorList>
            <consortium name="RefSeq"/>
        </authorList>
    </citation>
    <scope>IDENTIFICATION</scope>
</reference>
<accession>A0ABM1DBS4</accession>
<feature type="region of interest" description="Disordered" evidence="1">
    <location>
        <begin position="1"/>
        <end position="96"/>
    </location>
</feature>
<dbReference type="Proteomes" id="UP000694910">
    <property type="component" value="Unplaced"/>
</dbReference>
<keyword evidence="2" id="KW-1185">Reference proteome</keyword>
<name>A0ABM1DBS4_CERSS</name>